<sequence length="225" mass="24677">MTRAGVDGRAVLFDWDDTLCGAVPHRYETIARVLERLGERRTIVEVHDAWVRADDPVVDRIANGFWQRLQRELGLTGRDDAIEALIEAFAARERERRFEVYADVHAALDHLDAAGWRVGVVSNNVEAPERIREVGLDGRFAAVVTPRDVGGRGKPDPVIFHAALSRLRVSPGNCLYVGDTYAVDAVGARAAGLRPLLIDRLGIGAPGDCEVLATLAELPRWLPTG</sequence>
<evidence type="ECO:0000256" key="3">
    <source>
        <dbReference type="ARBA" id="ARBA00022842"/>
    </source>
</evidence>
<dbReference type="SUPFAM" id="SSF56784">
    <property type="entry name" value="HAD-like"/>
    <property type="match status" value="1"/>
</dbReference>
<gene>
    <name evidence="4" type="ordered locus">Sthe_2320</name>
</gene>
<dbReference type="InParanoid" id="D1C795"/>
<dbReference type="eggNOG" id="COG0546">
    <property type="taxonomic scope" value="Bacteria"/>
</dbReference>
<dbReference type="AlphaFoldDB" id="D1C795"/>
<reference evidence="4 5" key="2">
    <citation type="journal article" date="2010" name="Stand. Genomic Sci.">
        <title>Complete genome sequence of Desulfohalobium retbaense type strain (HR(100)).</title>
        <authorList>
            <person name="Spring S."/>
            <person name="Nolan M."/>
            <person name="Lapidus A."/>
            <person name="Glavina Del Rio T."/>
            <person name="Copeland A."/>
            <person name="Tice H."/>
            <person name="Cheng J.F."/>
            <person name="Lucas S."/>
            <person name="Land M."/>
            <person name="Chen F."/>
            <person name="Bruce D."/>
            <person name="Goodwin L."/>
            <person name="Pitluck S."/>
            <person name="Ivanova N."/>
            <person name="Mavromatis K."/>
            <person name="Mikhailova N."/>
            <person name="Pati A."/>
            <person name="Chen A."/>
            <person name="Palaniappan K."/>
            <person name="Hauser L."/>
            <person name="Chang Y.J."/>
            <person name="Jeffries C.D."/>
            <person name="Munk C."/>
            <person name="Kiss H."/>
            <person name="Chain P."/>
            <person name="Han C."/>
            <person name="Brettin T."/>
            <person name="Detter J.C."/>
            <person name="Schuler E."/>
            <person name="Goker M."/>
            <person name="Rohde M."/>
            <person name="Bristow J."/>
            <person name="Eisen J.A."/>
            <person name="Markowitz V."/>
            <person name="Hugenholtz P."/>
            <person name="Kyrpides N.C."/>
            <person name="Klenk H.P."/>
        </authorList>
    </citation>
    <scope>NUCLEOTIDE SEQUENCE [LARGE SCALE GENOMIC DNA]</scope>
    <source>
        <strain evidence="5">ATCC 49802 / DSM 20745 / S 6022</strain>
    </source>
</reference>
<protein>
    <submittedName>
        <fullName evidence="4">HAD-superfamily hydrolase, subfamily IA, variant 1</fullName>
    </submittedName>
</protein>
<dbReference type="STRING" id="479434.Sthe_2320"/>
<keyword evidence="3" id="KW-0460">Magnesium</keyword>
<dbReference type="InterPro" id="IPR036412">
    <property type="entry name" value="HAD-like_sf"/>
</dbReference>
<proteinExistence type="predicted"/>
<evidence type="ECO:0000313" key="4">
    <source>
        <dbReference type="EMBL" id="ACZ39741.1"/>
    </source>
</evidence>
<evidence type="ECO:0000256" key="1">
    <source>
        <dbReference type="ARBA" id="ARBA00001946"/>
    </source>
</evidence>
<dbReference type="PANTHER" id="PTHR46470">
    <property type="entry name" value="N-ACYLNEURAMINATE-9-PHOSPHATASE"/>
    <property type="match status" value="1"/>
</dbReference>
<comment type="cofactor">
    <cofactor evidence="1">
        <name>Mg(2+)</name>
        <dbReference type="ChEBI" id="CHEBI:18420"/>
    </cofactor>
</comment>
<keyword evidence="2 4" id="KW-0378">Hydrolase</keyword>
<dbReference type="HOGENOM" id="CLU_045011_8_1_0"/>
<dbReference type="InterPro" id="IPR023214">
    <property type="entry name" value="HAD_sf"/>
</dbReference>
<dbReference type="SFLD" id="SFLDS00003">
    <property type="entry name" value="Haloacid_Dehalogenase"/>
    <property type="match status" value="1"/>
</dbReference>
<organism evidence="4 5">
    <name type="scientific">Sphaerobacter thermophilus (strain ATCC 49802 / DSM 20745 / KCCM 41009 / NCIMB 13125 / S 6022)</name>
    <dbReference type="NCBI Taxonomy" id="479434"/>
    <lineage>
        <taxon>Bacteria</taxon>
        <taxon>Pseudomonadati</taxon>
        <taxon>Thermomicrobiota</taxon>
        <taxon>Thermomicrobia</taxon>
        <taxon>Sphaerobacterales</taxon>
        <taxon>Sphaerobacterineae</taxon>
        <taxon>Sphaerobacteraceae</taxon>
        <taxon>Sphaerobacter</taxon>
    </lineage>
</organism>
<reference evidence="5" key="1">
    <citation type="submission" date="2009-11" db="EMBL/GenBank/DDBJ databases">
        <title>The complete chromosome 1 of Sphaerobacter thermophilus DSM 20745.</title>
        <authorList>
            <person name="Lucas S."/>
            <person name="Copeland A."/>
            <person name="Lapidus A."/>
            <person name="Glavina del Rio T."/>
            <person name="Dalin E."/>
            <person name="Tice H."/>
            <person name="Bruce D."/>
            <person name="Goodwin L."/>
            <person name="Pitluck S."/>
            <person name="Kyrpides N."/>
            <person name="Mavromatis K."/>
            <person name="Ivanova N."/>
            <person name="Mikhailova N."/>
            <person name="LaButti K.M."/>
            <person name="Clum A."/>
            <person name="Sun H.I."/>
            <person name="Brettin T."/>
            <person name="Detter J.C."/>
            <person name="Han C."/>
            <person name="Larimer F."/>
            <person name="Land M."/>
            <person name="Hauser L."/>
            <person name="Markowitz V."/>
            <person name="Cheng J.F."/>
            <person name="Hugenholtz P."/>
            <person name="Woyke T."/>
            <person name="Wu D."/>
            <person name="Steenblock K."/>
            <person name="Schneider S."/>
            <person name="Pukall R."/>
            <person name="Goeker M."/>
            <person name="Klenk H.P."/>
            <person name="Eisen J.A."/>
        </authorList>
    </citation>
    <scope>NUCLEOTIDE SEQUENCE [LARGE SCALE GENOMIC DNA]</scope>
    <source>
        <strain evidence="5">ATCC 49802 / DSM 20745 / S 6022</strain>
    </source>
</reference>
<dbReference type="RefSeq" id="WP_012872782.1">
    <property type="nucleotide sequence ID" value="NC_013523.1"/>
</dbReference>
<dbReference type="Gene3D" id="1.20.120.1600">
    <property type="match status" value="1"/>
</dbReference>
<dbReference type="GO" id="GO:0016787">
    <property type="term" value="F:hydrolase activity"/>
    <property type="evidence" value="ECO:0007669"/>
    <property type="project" value="UniProtKB-KW"/>
</dbReference>
<dbReference type="SFLD" id="SFLDG01129">
    <property type="entry name" value="C1.5:_HAD__Beta-PGM__Phosphata"/>
    <property type="match status" value="1"/>
</dbReference>
<accession>D1C795</accession>
<dbReference type="EMBL" id="CP001823">
    <property type="protein sequence ID" value="ACZ39741.1"/>
    <property type="molecule type" value="Genomic_DNA"/>
</dbReference>
<evidence type="ECO:0000256" key="2">
    <source>
        <dbReference type="ARBA" id="ARBA00022801"/>
    </source>
</evidence>
<evidence type="ECO:0000313" key="5">
    <source>
        <dbReference type="Proteomes" id="UP000002027"/>
    </source>
</evidence>
<dbReference type="NCBIfam" id="TIGR01549">
    <property type="entry name" value="HAD-SF-IA-v1"/>
    <property type="match status" value="1"/>
</dbReference>
<dbReference type="InterPro" id="IPR006439">
    <property type="entry name" value="HAD-SF_hydro_IA"/>
</dbReference>
<dbReference type="NCBIfam" id="TIGR01509">
    <property type="entry name" value="HAD-SF-IA-v3"/>
    <property type="match status" value="1"/>
</dbReference>
<dbReference type="InterPro" id="IPR051400">
    <property type="entry name" value="HAD-like_hydrolase"/>
</dbReference>
<keyword evidence="5" id="KW-1185">Reference proteome</keyword>
<dbReference type="Proteomes" id="UP000002027">
    <property type="component" value="Chromosome 1"/>
</dbReference>
<dbReference type="GO" id="GO:0044281">
    <property type="term" value="P:small molecule metabolic process"/>
    <property type="evidence" value="ECO:0007669"/>
    <property type="project" value="UniProtKB-ARBA"/>
</dbReference>
<name>D1C795_SPHTD</name>
<dbReference type="PRINTS" id="PR00413">
    <property type="entry name" value="HADHALOGNASE"/>
</dbReference>
<dbReference type="Pfam" id="PF00702">
    <property type="entry name" value="Hydrolase"/>
    <property type="match status" value="1"/>
</dbReference>
<dbReference type="KEGG" id="sti:Sthe_2320"/>
<dbReference type="Gene3D" id="3.40.50.1000">
    <property type="entry name" value="HAD superfamily/HAD-like"/>
    <property type="match status" value="1"/>
</dbReference>